<proteinExistence type="predicted"/>
<reference evidence="1" key="1">
    <citation type="submission" date="2014-09" db="EMBL/GenBank/DDBJ databases">
        <authorList>
            <person name="Magalhaes I.L.F."/>
            <person name="Oliveira U."/>
            <person name="Santos F.R."/>
            <person name="Vidigal T.H.D.A."/>
            <person name="Brescovit A.D."/>
            <person name="Santos A.J."/>
        </authorList>
    </citation>
    <scope>NUCLEOTIDE SEQUENCE</scope>
    <source>
        <tissue evidence="1">Shoot tissue taken approximately 20 cm above the soil surface</tissue>
    </source>
</reference>
<protein>
    <submittedName>
        <fullName evidence="1">Uncharacterized protein</fullName>
    </submittedName>
</protein>
<sequence length="58" mass="6745">MASIPCRQEVNNFQCLRDIFRQGPVHGTIPARTMFHPILRTRSSMKVDYTFQTISLHP</sequence>
<reference evidence="1" key="2">
    <citation type="journal article" date="2015" name="Data Brief">
        <title>Shoot transcriptome of the giant reed, Arundo donax.</title>
        <authorList>
            <person name="Barrero R.A."/>
            <person name="Guerrero F.D."/>
            <person name="Moolhuijzen P."/>
            <person name="Goolsby J.A."/>
            <person name="Tidwell J."/>
            <person name="Bellgard S.E."/>
            <person name="Bellgard M.I."/>
        </authorList>
    </citation>
    <scope>NUCLEOTIDE SEQUENCE</scope>
    <source>
        <tissue evidence="1">Shoot tissue taken approximately 20 cm above the soil surface</tissue>
    </source>
</reference>
<dbReference type="EMBL" id="GBRH01256380">
    <property type="protein sequence ID" value="JAD41515.1"/>
    <property type="molecule type" value="Transcribed_RNA"/>
</dbReference>
<dbReference type="AlphaFoldDB" id="A0A0A8ZXL9"/>
<evidence type="ECO:0000313" key="1">
    <source>
        <dbReference type="EMBL" id="JAD41515.1"/>
    </source>
</evidence>
<organism evidence="1">
    <name type="scientific">Arundo donax</name>
    <name type="common">Giant reed</name>
    <name type="synonym">Donax arundinaceus</name>
    <dbReference type="NCBI Taxonomy" id="35708"/>
    <lineage>
        <taxon>Eukaryota</taxon>
        <taxon>Viridiplantae</taxon>
        <taxon>Streptophyta</taxon>
        <taxon>Embryophyta</taxon>
        <taxon>Tracheophyta</taxon>
        <taxon>Spermatophyta</taxon>
        <taxon>Magnoliopsida</taxon>
        <taxon>Liliopsida</taxon>
        <taxon>Poales</taxon>
        <taxon>Poaceae</taxon>
        <taxon>PACMAD clade</taxon>
        <taxon>Arundinoideae</taxon>
        <taxon>Arundineae</taxon>
        <taxon>Arundo</taxon>
    </lineage>
</organism>
<name>A0A0A8ZXL9_ARUDO</name>
<accession>A0A0A8ZXL9</accession>